<keyword evidence="4" id="KW-0547">Nucleotide-binding</keyword>
<dbReference type="InterPro" id="IPR013749">
    <property type="entry name" value="PM/HMP-P_kinase-1"/>
</dbReference>
<accession>C5BTK8</accession>
<dbReference type="GO" id="GO:0008902">
    <property type="term" value="F:hydroxymethylpyrimidine kinase activity"/>
    <property type="evidence" value="ECO:0007669"/>
    <property type="project" value="UniProtKB-EC"/>
</dbReference>
<dbReference type="KEGG" id="ttu:TERTU_3925"/>
<keyword evidence="3 8" id="KW-0808">Transferase</keyword>
<dbReference type="eggNOG" id="COG0351">
    <property type="taxonomic scope" value="Bacteria"/>
</dbReference>
<dbReference type="GO" id="GO:0009229">
    <property type="term" value="P:thiamine diphosphate biosynthetic process"/>
    <property type="evidence" value="ECO:0007669"/>
    <property type="project" value="UniProtKB-UniPathway"/>
</dbReference>
<dbReference type="Proteomes" id="UP000009080">
    <property type="component" value="Chromosome"/>
</dbReference>
<dbReference type="FunFam" id="3.40.1190.20:FF:000003">
    <property type="entry name" value="Phosphomethylpyrimidine kinase ThiD"/>
    <property type="match status" value="1"/>
</dbReference>
<dbReference type="Gene3D" id="3.40.1190.20">
    <property type="match status" value="1"/>
</dbReference>
<dbReference type="GO" id="GO:0005829">
    <property type="term" value="C:cytosol"/>
    <property type="evidence" value="ECO:0007669"/>
    <property type="project" value="TreeGrafter"/>
</dbReference>
<dbReference type="UniPathway" id="UPA00060">
    <property type="reaction ID" value="UER00138"/>
</dbReference>
<dbReference type="InterPro" id="IPR029056">
    <property type="entry name" value="Ribokinase-like"/>
</dbReference>
<dbReference type="CDD" id="cd01169">
    <property type="entry name" value="HMPP_kinase"/>
    <property type="match status" value="1"/>
</dbReference>
<protein>
    <recommendedName>
        <fullName evidence="2">hydroxymethylpyrimidine kinase</fullName>
        <ecNumber evidence="2">2.7.1.49</ecNumber>
    </recommendedName>
</protein>
<evidence type="ECO:0000256" key="3">
    <source>
        <dbReference type="ARBA" id="ARBA00022679"/>
    </source>
</evidence>
<keyword evidence="5 8" id="KW-0418">Kinase</keyword>
<dbReference type="InterPro" id="IPR004399">
    <property type="entry name" value="HMP/HMP-P_kinase_dom"/>
</dbReference>
<keyword evidence="6" id="KW-0067">ATP-binding</keyword>
<evidence type="ECO:0000259" key="7">
    <source>
        <dbReference type="Pfam" id="PF08543"/>
    </source>
</evidence>
<proteinExistence type="predicted"/>
<dbReference type="Pfam" id="PF08543">
    <property type="entry name" value="Phos_pyr_kin"/>
    <property type="match status" value="1"/>
</dbReference>
<keyword evidence="9" id="KW-1185">Reference proteome</keyword>
<evidence type="ECO:0000313" key="9">
    <source>
        <dbReference type="Proteomes" id="UP000009080"/>
    </source>
</evidence>
<dbReference type="GO" id="GO:0005524">
    <property type="term" value="F:ATP binding"/>
    <property type="evidence" value="ECO:0007669"/>
    <property type="project" value="UniProtKB-KW"/>
</dbReference>
<gene>
    <name evidence="8" type="primary">thiD</name>
    <name evidence="8" type="ordered locus">TERTU_3925</name>
</gene>
<reference evidence="8 9" key="1">
    <citation type="journal article" date="2009" name="PLoS ONE">
        <title>The complete genome of Teredinibacter turnerae T7901: an intracellular endosymbiont of marine wood-boring bivalves (shipworms).</title>
        <authorList>
            <person name="Yang J.C."/>
            <person name="Madupu R."/>
            <person name="Durkin A.S."/>
            <person name="Ekborg N.A."/>
            <person name="Pedamallu C.S."/>
            <person name="Hostetler J.B."/>
            <person name="Radune D."/>
            <person name="Toms B.S."/>
            <person name="Henrissat B."/>
            <person name="Coutinho P.M."/>
            <person name="Schwarz S."/>
            <person name="Field L."/>
            <person name="Trindade-Silva A.E."/>
            <person name="Soares C.A.G."/>
            <person name="Elshahawi S."/>
            <person name="Hanora A."/>
            <person name="Schmidt E.W."/>
            <person name="Haygood M.G."/>
            <person name="Posfai J."/>
            <person name="Benner J."/>
            <person name="Madinger C."/>
            <person name="Nove J."/>
            <person name="Anton B."/>
            <person name="Chaudhary K."/>
            <person name="Foster J."/>
            <person name="Holman A."/>
            <person name="Kumar S."/>
            <person name="Lessard P.A."/>
            <person name="Luyten Y.A."/>
            <person name="Slatko B."/>
            <person name="Wood N."/>
            <person name="Wu B."/>
            <person name="Teplitski M."/>
            <person name="Mougous J.D."/>
            <person name="Ward N."/>
            <person name="Eisen J.A."/>
            <person name="Badger J.H."/>
            <person name="Distel D.L."/>
        </authorList>
    </citation>
    <scope>NUCLEOTIDE SEQUENCE [LARGE SCALE GENOMIC DNA]</scope>
    <source>
        <strain evidence="9">ATCC 39867 / T7901</strain>
    </source>
</reference>
<dbReference type="SUPFAM" id="SSF53613">
    <property type="entry name" value="Ribokinase-like"/>
    <property type="match status" value="1"/>
</dbReference>
<dbReference type="OrthoDB" id="9810880at2"/>
<dbReference type="HOGENOM" id="CLU_020520_0_1_6"/>
<dbReference type="RefSeq" id="WP_015820065.1">
    <property type="nucleotide sequence ID" value="NC_012997.1"/>
</dbReference>
<organism evidence="8 9">
    <name type="scientific">Teredinibacter turnerae (strain ATCC 39867 / T7901)</name>
    <dbReference type="NCBI Taxonomy" id="377629"/>
    <lineage>
        <taxon>Bacteria</taxon>
        <taxon>Pseudomonadati</taxon>
        <taxon>Pseudomonadota</taxon>
        <taxon>Gammaproteobacteria</taxon>
        <taxon>Cellvibrionales</taxon>
        <taxon>Cellvibrionaceae</taxon>
        <taxon>Teredinibacter</taxon>
    </lineage>
</organism>
<dbReference type="EC" id="2.7.1.49" evidence="2"/>
<dbReference type="GO" id="GO:0008972">
    <property type="term" value="F:phosphomethylpyrimidine kinase activity"/>
    <property type="evidence" value="ECO:0007669"/>
    <property type="project" value="InterPro"/>
</dbReference>
<dbReference type="PANTHER" id="PTHR20858">
    <property type="entry name" value="PHOSPHOMETHYLPYRIMIDINE KINASE"/>
    <property type="match status" value="1"/>
</dbReference>
<evidence type="ECO:0000256" key="4">
    <source>
        <dbReference type="ARBA" id="ARBA00022741"/>
    </source>
</evidence>
<evidence type="ECO:0000256" key="6">
    <source>
        <dbReference type="ARBA" id="ARBA00022840"/>
    </source>
</evidence>
<dbReference type="AlphaFoldDB" id="C5BTK8"/>
<dbReference type="EMBL" id="CP001614">
    <property type="protein sequence ID" value="ACR13950.1"/>
    <property type="molecule type" value="Genomic_DNA"/>
</dbReference>
<name>C5BTK8_TERTT</name>
<sequence length="274" mass="28145">MNTQIPVVLAIAGSDPLGGAGLQADIKTAAALGGYCCTVTTALTAQNSRGVSAVWPVAPEQLRAQFSAVTEDITPGAIKVGMLGNAALIAELANLLRTQPNVPVVLDPVLAATAGGDLLSNASGELVAQLLPRVTLLTPNLHEASRLLNCPPALDESDMLVQAKALREMGPRAVLIKGGHLASSRAIDILLSETNTVQRFASPRLAARNTHGTGCTLATAIATGLAAGHALPVAVACAKRFIQQAIAHADSLNLVDENGPLQHFFAVSDSSRLP</sequence>
<evidence type="ECO:0000313" key="8">
    <source>
        <dbReference type="EMBL" id="ACR13950.1"/>
    </source>
</evidence>
<evidence type="ECO:0000256" key="2">
    <source>
        <dbReference type="ARBA" id="ARBA00012135"/>
    </source>
</evidence>
<comment type="pathway">
    <text evidence="1">Cofactor biosynthesis; thiamine diphosphate biosynthesis.</text>
</comment>
<dbReference type="PANTHER" id="PTHR20858:SF17">
    <property type="entry name" value="HYDROXYMETHYLPYRIMIDINE_PHOSPHOMETHYLPYRIMIDINE KINASE THI20-RELATED"/>
    <property type="match status" value="1"/>
</dbReference>
<evidence type="ECO:0000256" key="1">
    <source>
        <dbReference type="ARBA" id="ARBA00004948"/>
    </source>
</evidence>
<dbReference type="STRING" id="377629.TERTU_3925"/>
<dbReference type="GO" id="GO:0009228">
    <property type="term" value="P:thiamine biosynthetic process"/>
    <property type="evidence" value="ECO:0007669"/>
    <property type="project" value="InterPro"/>
</dbReference>
<evidence type="ECO:0000256" key="5">
    <source>
        <dbReference type="ARBA" id="ARBA00022777"/>
    </source>
</evidence>
<dbReference type="NCBIfam" id="TIGR00097">
    <property type="entry name" value="HMP-P_kinase"/>
    <property type="match status" value="1"/>
</dbReference>
<feature type="domain" description="Pyridoxamine kinase/Phosphomethylpyrimidine kinase" evidence="7">
    <location>
        <begin position="15"/>
        <end position="261"/>
    </location>
</feature>